<keyword evidence="3 6" id="KW-0067">ATP-binding</keyword>
<feature type="binding site" evidence="6">
    <location>
        <begin position="31"/>
        <end position="38"/>
    </location>
    <ligand>
        <name>ATP</name>
        <dbReference type="ChEBI" id="CHEBI:30616"/>
    </ligand>
</feature>
<protein>
    <recommendedName>
        <fullName evidence="6">Chromosome partition protein Smc</fullName>
    </recommendedName>
</protein>
<comment type="domain">
    <text evidence="6">Contains large globular domains required for ATP hydrolysis at each terminus and a third globular domain forming a flexible hinge near the middle of the molecule. These domains are separated by coiled-coil structures.</text>
</comment>
<dbReference type="SUPFAM" id="SSF52540">
    <property type="entry name" value="P-loop containing nucleoside triphosphate hydrolases"/>
    <property type="match status" value="1"/>
</dbReference>
<dbReference type="GO" id="GO:0007059">
    <property type="term" value="P:chromosome segregation"/>
    <property type="evidence" value="ECO:0007669"/>
    <property type="project" value="UniProtKB-UniRule"/>
</dbReference>
<dbReference type="Gene3D" id="3.30.70.1620">
    <property type="match status" value="1"/>
</dbReference>
<evidence type="ECO:0000256" key="7">
    <source>
        <dbReference type="SAM" id="MobiDB-lite"/>
    </source>
</evidence>
<dbReference type="RefSeq" id="WP_146436581.1">
    <property type="nucleotide sequence ID" value="NZ_SJPF01000007.1"/>
</dbReference>
<dbReference type="Proteomes" id="UP000318878">
    <property type="component" value="Unassembled WGS sequence"/>
</dbReference>
<keyword evidence="10" id="KW-1185">Reference proteome</keyword>
<dbReference type="InterPro" id="IPR011890">
    <property type="entry name" value="SMC_prok"/>
</dbReference>
<reference evidence="9 10" key="1">
    <citation type="submission" date="2019-02" db="EMBL/GenBank/DDBJ databases">
        <title>Deep-cultivation of Planctomycetes and their phenomic and genomic characterization uncovers novel biology.</title>
        <authorList>
            <person name="Wiegand S."/>
            <person name="Jogler M."/>
            <person name="Boedeker C."/>
            <person name="Pinto D."/>
            <person name="Vollmers J."/>
            <person name="Rivas-Marin E."/>
            <person name="Kohn T."/>
            <person name="Peeters S.H."/>
            <person name="Heuer A."/>
            <person name="Rast P."/>
            <person name="Oberbeckmann S."/>
            <person name="Bunk B."/>
            <person name="Jeske O."/>
            <person name="Meyerdierks A."/>
            <person name="Storesund J.E."/>
            <person name="Kallscheuer N."/>
            <person name="Luecker S."/>
            <person name="Lage O.M."/>
            <person name="Pohl T."/>
            <person name="Merkel B.J."/>
            <person name="Hornburger P."/>
            <person name="Mueller R.-W."/>
            <person name="Bruemmer F."/>
            <person name="Labrenz M."/>
            <person name="Spormann A.M."/>
            <person name="Op Den Camp H."/>
            <person name="Overmann J."/>
            <person name="Amann R."/>
            <person name="Jetten M.S.M."/>
            <person name="Mascher T."/>
            <person name="Medema M.H."/>
            <person name="Devos D.P."/>
            <person name="Kaster A.-K."/>
            <person name="Ovreas L."/>
            <person name="Rohde M."/>
            <person name="Galperin M.Y."/>
            <person name="Jogler C."/>
        </authorList>
    </citation>
    <scope>NUCLEOTIDE SEQUENCE [LARGE SCALE GENOMIC DNA]</scope>
    <source>
        <strain evidence="9 10">Enr8</strain>
    </source>
</reference>
<dbReference type="Gene3D" id="3.40.50.300">
    <property type="entry name" value="P-loop containing nucleotide triphosphate hydrolases"/>
    <property type="match status" value="2"/>
</dbReference>
<dbReference type="PANTHER" id="PTHR43977">
    <property type="entry name" value="STRUCTURAL MAINTENANCE OF CHROMOSOMES PROTEIN 3"/>
    <property type="match status" value="1"/>
</dbReference>
<comment type="similarity">
    <text evidence="6">Belongs to the SMC family.</text>
</comment>
<dbReference type="GO" id="GO:0030261">
    <property type="term" value="P:chromosome condensation"/>
    <property type="evidence" value="ECO:0007669"/>
    <property type="project" value="InterPro"/>
</dbReference>
<comment type="subunit">
    <text evidence="6">Homodimer.</text>
</comment>
<dbReference type="Gene3D" id="1.20.1060.20">
    <property type="match status" value="1"/>
</dbReference>
<evidence type="ECO:0000256" key="6">
    <source>
        <dbReference type="HAMAP-Rule" id="MF_01894"/>
    </source>
</evidence>
<name>A0A5C5UTD8_9BACT</name>
<evidence type="ECO:0000256" key="1">
    <source>
        <dbReference type="ARBA" id="ARBA00022490"/>
    </source>
</evidence>
<dbReference type="InterPro" id="IPR027417">
    <property type="entry name" value="P-loop_NTPase"/>
</dbReference>
<comment type="function">
    <text evidence="6">Required for chromosome condensation and partitioning.</text>
</comment>
<evidence type="ECO:0000256" key="5">
    <source>
        <dbReference type="ARBA" id="ARBA00023125"/>
    </source>
</evidence>
<keyword evidence="2 6" id="KW-0547">Nucleotide-binding</keyword>
<dbReference type="PIRSF" id="PIRSF005719">
    <property type="entry name" value="SMC"/>
    <property type="match status" value="1"/>
</dbReference>
<evidence type="ECO:0000313" key="10">
    <source>
        <dbReference type="Proteomes" id="UP000318878"/>
    </source>
</evidence>
<dbReference type="HAMAP" id="MF_01894">
    <property type="entry name" value="Smc_prok"/>
    <property type="match status" value="1"/>
</dbReference>
<dbReference type="OrthoDB" id="9808768at2"/>
<keyword evidence="4 6" id="KW-0175">Coiled coil</keyword>
<dbReference type="SMART" id="SM00968">
    <property type="entry name" value="SMC_hinge"/>
    <property type="match status" value="1"/>
</dbReference>
<feature type="coiled-coil region" evidence="6">
    <location>
        <begin position="994"/>
        <end position="1042"/>
    </location>
</feature>
<gene>
    <name evidence="9" type="primary">smc_7</name>
    <name evidence="6" type="synonym">smc</name>
    <name evidence="9" type="ORF">Enr8_48390</name>
</gene>
<dbReference type="GO" id="GO:0003677">
    <property type="term" value="F:DNA binding"/>
    <property type="evidence" value="ECO:0007669"/>
    <property type="project" value="UniProtKB-UniRule"/>
</dbReference>
<feature type="compositionally biased region" description="Polar residues" evidence="7">
    <location>
        <begin position="774"/>
        <end position="787"/>
    </location>
</feature>
<dbReference type="GO" id="GO:0005694">
    <property type="term" value="C:chromosome"/>
    <property type="evidence" value="ECO:0007669"/>
    <property type="project" value="InterPro"/>
</dbReference>
<keyword evidence="1 6" id="KW-0963">Cytoplasm</keyword>
<evidence type="ECO:0000259" key="8">
    <source>
        <dbReference type="SMART" id="SM00968"/>
    </source>
</evidence>
<organism evidence="9 10">
    <name type="scientific">Blastopirellula retiformator</name>
    <dbReference type="NCBI Taxonomy" id="2527970"/>
    <lineage>
        <taxon>Bacteria</taxon>
        <taxon>Pseudomonadati</taxon>
        <taxon>Planctomycetota</taxon>
        <taxon>Planctomycetia</taxon>
        <taxon>Pirellulales</taxon>
        <taxon>Pirellulaceae</taxon>
        <taxon>Blastopirellula</taxon>
    </lineage>
</organism>
<dbReference type="InterPro" id="IPR010935">
    <property type="entry name" value="SMC_hinge"/>
</dbReference>
<dbReference type="GO" id="GO:0005524">
    <property type="term" value="F:ATP binding"/>
    <property type="evidence" value="ECO:0007669"/>
    <property type="project" value="UniProtKB-UniRule"/>
</dbReference>
<feature type="region of interest" description="Disordered" evidence="7">
    <location>
        <begin position="752"/>
        <end position="787"/>
    </location>
</feature>
<keyword evidence="5 6" id="KW-0238">DNA-binding</keyword>
<dbReference type="EMBL" id="SJPF01000007">
    <property type="protein sequence ID" value="TWT29651.1"/>
    <property type="molecule type" value="Genomic_DNA"/>
</dbReference>
<evidence type="ECO:0000256" key="2">
    <source>
        <dbReference type="ARBA" id="ARBA00022741"/>
    </source>
</evidence>
<evidence type="ECO:0000256" key="3">
    <source>
        <dbReference type="ARBA" id="ARBA00022840"/>
    </source>
</evidence>
<comment type="caution">
    <text evidence="9">The sequence shown here is derived from an EMBL/GenBank/DDBJ whole genome shotgun (WGS) entry which is preliminary data.</text>
</comment>
<feature type="region of interest" description="Disordered" evidence="7">
    <location>
        <begin position="1188"/>
        <end position="1215"/>
    </location>
</feature>
<accession>A0A5C5UTD8</accession>
<feature type="coiled-coil region" evidence="6">
    <location>
        <begin position="347"/>
        <end position="517"/>
    </location>
</feature>
<feature type="compositionally biased region" description="Basic and acidic residues" evidence="7">
    <location>
        <begin position="762"/>
        <end position="773"/>
    </location>
</feature>
<dbReference type="Gene3D" id="1.10.287.1490">
    <property type="match status" value="1"/>
</dbReference>
<dbReference type="Pfam" id="PF06470">
    <property type="entry name" value="SMC_hinge"/>
    <property type="match status" value="1"/>
</dbReference>
<dbReference type="InterPro" id="IPR024704">
    <property type="entry name" value="SMC"/>
</dbReference>
<dbReference type="NCBIfam" id="TIGR02168">
    <property type="entry name" value="SMC_prok_B"/>
    <property type="match status" value="1"/>
</dbReference>
<dbReference type="Pfam" id="PF02463">
    <property type="entry name" value="SMC_N"/>
    <property type="match status" value="1"/>
</dbReference>
<feature type="domain" description="SMC hinge" evidence="8">
    <location>
        <begin position="527"/>
        <end position="644"/>
    </location>
</feature>
<feature type="coiled-coil region" evidence="6">
    <location>
        <begin position="677"/>
        <end position="704"/>
    </location>
</feature>
<dbReference type="GO" id="GO:0006260">
    <property type="term" value="P:DNA replication"/>
    <property type="evidence" value="ECO:0007669"/>
    <property type="project" value="UniProtKB-UniRule"/>
</dbReference>
<dbReference type="GO" id="GO:0007062">
    <property type="term" value="P:sister chromatid cohesion"/>
    <property type="evidence" value="ECO:0007669"/>
    <property type="project" value="InterPro"/>
</dbReference>
<dbReference type="GO" id="GO:0016887">
    <property type="term" value="F:ATP hydrolysis activity"/>
    <property type="evidence" value="ECO:0007669"/>
    <property type="project" value="InterPro"/>
</dbReference>
<feature type="coiled-coil region" evidence="6">
    <location>
        <begin position="235"/>
        <end position="304"/>
    </location>
</feature>
<sequence length="1215" mass="135437">MLKALELVGFKSFADKTRFEFPPGITVVVGPNGSGKSNIVDAIKWALGEQSAKSLRGKEMADVIFKGAASGSRKAANSAEATIVFDNSDGQLSIDSPEVHVSRRVYRSGEAEYLINRHPCRLRDVRDLCSGTGVGADAYAIIEQGKVDTLLQASSKDRRAIFEEAAGISRFKSKKLETQRRLDRVEQNLLRLADIVDEVGGRLKSVRAQAGKAQRYREYSQRLQDLRVSVGWVDWRSLSARLEEYEVELSQFREEAASLAQAVKASEERSAALEAEARTLTDGMAQAEGDLSRAEQRVATLSAASTMQYRQLHELTGDIANRRERVSRLKSAEASLSVDVQSIRGLLDAARLQYETVVEELHSVEETAVDLEAGVEQLRKDREERRQRHVELLKEASSLENSIGAIEAEVAAAGRRLSEVGEQYSEICAAIAEQRQEAEAFEEEGARVAIDLEKKQERLDQTQDRLTRQRDDLRDRQDALTTLSHRRAAIHERAKVLDELEKRYEGLNAGVKEVLSRARDEKEYHFRSVAGLVADVFQVDVKNATLIEIALGDAAHYVVLRDAGLVDAIQDGSVHFPGRVGLIELENCLPRVAEEDEQTLSEDGDVKGRADRFVETAEEFAPLVSQLLGDAWIVTDLAAARRLQRQYPRRRFVAETGEMLEADGRIYVGPRANAAGIISRRSELRSLRDQLAELDDEIKTGGDEITALQHEIAEADDELRSAIDGHRQATLAQSEHKARLAAVQQQLEHLARDQQRSGQEQEAIRRQIEDGDSRLQSVRNSLAEKQQETANLERAADDDHAKAAMLESERAQVGQQATSLKIELAKSEQQVTSLQQQAKQTEQALTEKSQAIAENRDRLTAEQQQYATLEREILSANGELAHLYLVREQRYREVHSGRVRRRAIETQRAEIQAQSQKMRREMEAIAEQVHRKELAGGDLRHERGTLAARLLEDYGIEIAKHADKEDLEPIEDRQAVDEEIADLRRKVTNIGAVNVDALQELDELEQRYAHLSGQLTDLTEAKQALEKIIQKINADSRRLFEETLVTVRENFRHLFRKVFGGGSADIILEEGVDVLEAGVDIVATPPGKNTLHISLLSGGERALTAVTLLLAIFQFRPSPFCILDEVDGPLDEANIGRFVDVLRGFLDWTRFVIVTHSKATMAAASTLYGVTMQESGVSKRVSVQFDDVSDDGEISQAAVERDAGDRDNDDDAQVA</sequence>
<proteinExistence type="inferred from homology"/>
<dbReference type="AlphaFoldDB" id="A0A5C5UTD8"/>
<comment type="subcellular location">
    <subcellularLocation>
        <location evidence="6">Cytoplasm</location>
    </subcellularLocation>
</comment>
<dbReference type="InterPro" id="IPR003395">
    <property type="entry name" value="RecF/RecN/SMC_N"/>
</dbReference>
<evidence type="ECO:0000313" key="9">
    <source>
        <dbReference type="EMBL" id="TWT29651.1"/>
    </source>
</evidence>
<dbReference type="InterPro" id="IPR036277">
    <property type="entry name" value="SMC_hinge_sf"/>
</dbReference>
<evidence type="ECO:0000256" key="4">
    <source>
        <dbReference type="ARBA" id="ARBA00023054"/>
    </source>
</evidence>
<dbReference type="SUPFAM" id="SSF75553">
    <property type="entry name" value="Smc hinge domain"/>
    <property type="match status" value="1"/>
</dbReference>
<dbReference type="GO" id="GO:0005737">
    <property type="term" value="C:cytoplasm"/>
    <property type="evidence" value="ECO:0007669"/>
    <property type="project" value="UniProtKB-SubCell"/>
</dbReference>
<dbReference type="CDD" id="cd03278">
    <property type="entry name" value="ABC_SMC_barmotin"/>
    <property type="match status" value="1"/>
</dbReference>